<dbReference type="AlphaFoldDB" id="A0AAD6LE40"/>
<dbReference type="EMBL" id="JAQIZT010000018">
    <property type="protein sequence ID" value="KAJ6958724.1"/>
    <property type="molecule type" value="Genomic_DNA"/>
</dbReference>
<proteinExistence type="predicted"/>
<keyword evidence="2" id="KW-1185">Reference proteome</keyword>
<sequence>MEFLIVNMMYLLDFNSTLFSVGVWTKYQKCFFFFQLLVNY</sequence>
<evidence type="ECO:0000313" key="1">
    <source>
        <dbReference type="EMBL" id="KAJ6958724.1"/>
    </source>
</evidence>
<organism evidence="1 2">
    <name type="scientific">Populus alba x Populus x berolinensis</name>
    <dbReference type="NCBI Taxonomy" id="444605"/>
    <lineage>
        <taxon>Eukaryota</taxon>
        <taxon>Viridiplantae</taxon>
        <taxon>Streptophyta</taxon>
        <taxon>Embryophyta</taxon>
        <taxon>Tracheophyta</taxon>
        <taxon>Spermatophyta</taxon>
        <taxon>Magnoliopsida</taxon>
        <taxon>eudicotyledons</taxon>
        <taxon>Gunneridae</taxon>
        <taxon>Pentapetalae</taxon>
        <taxon>rosids</taxon>
        <taxon>fabids</taxon>
        <taxon>Malpighiales</taxon>
        <taxon>Salicaceae</taxon>
        <taxon>Saliceae</taxon>
        <taxon>Populus</taxon>
    </lineage>
</organism>
<gene>
    <name evidence="1" type="ORF">NC653_040384</name>
</gene>
<dbReference type="Proteomes" id="UP001164929">
    <property type="component" value="Chromosome 18"/>
</dbReference>
<reference evidence="1 2" key="1">
    <citation type="journal article" date="2023" name="Mol. Ecol. Resour.">
        <title>Chromosome-level genome assembly of a triploid poplar Populus alba 'Berolinensis'.</title>
        <authorList>
            <person name="Chen S."/>
            <person name="Yu Y."/>
            <person name="Wang X."/>
            <person name="Wang S."/>
            <person name="Zhang T."/>
            <person name="Zhou Y."/>
            <person name="He R."/>
            <person name="Meng N."/>
            <person name="Wang Y."/>
            <person name="Liu W."/>
            <person name="Liu Z."/>
            <person name="Liu J."/>
            <person name="Guo Q."/>
            <person name="Huang H."/>
            <person name="Sederoff R.R."/>
            <person name="Wang G."/>
            <person name="Qu G."/>
            <person name="Chen S."/>
        </authorList>
    </citation>
    <scope>NUCLEOTIDE SEQUENCE [LARGE SCALE GENOMIC DNA]</scope>
    <source>
        <strain evidence="1">SC-2020</strain>
    </source>
</reference>
<comment type="caution">
    <text evidence="1">The sequence shown here is derived from an EMBL/GenBank/DDBJ whole genome shotgun (WGS) entry which is preliminary data.</text>
</comment>
<evidence type="ECO:0000313" key="2">
    <source>
        <dbReference type="Proteomes" id="UP001164929"/>
    </source>
</evidence>
<name>A0AAD6LE40_9ROSI</name>
<accession>A0AAD6LE40</accession>
<protein>
    <submittedName>
        <fullName evidence="1">Uncharacterized protein</fullName>
    </submittedName>
</protein>